<protein>
    <submittedName>
        <fullName evidence="2">Sulfotransferase family protein</fullName>
    </submittedName>
</protein>
<dbReference type="InterPro" id="IPR027417">
    <property type="entry name" value="P-loop_NTPase"/>
</dbReference>
<accession>A0A9X1I2Y9</accession>
<dbReference type="InterPro" id="IPR050571">
    <property type="entry name" value="Class-IV_PLP-Dep_Aminotrnsfr"/>
</dbReference>
<proteinExistence type="inferred from homology"/>
<comment type="similarity">
    <text evidence="1">Belongs to the class-IV pyridoxal-phosphate-dependent aminotransferase family.</text>
</comment>
<gene>
    <name evidence="2" type="ORF">LG649_09240</name>
</gene>
<reference evidence="2" key="1">
    <citation type="submission" date="2021-10" db="EMBL/GenBank/DDBJ databases">
        <title>Tamlana sargassums sp. nov., and Tamlana laminarinivorans sp. nov., two new bacteria isolated from the brown alga.</title>
        <authorList>
            <person name="Li J."/>
        </authorList>
    </citation>
    <scope>NUCLEOTIDE SEQUENCE</scope>
    <source>
        <strain evidence="2">PT2-4</strain>
    </source>
</reference>
<sequence>MADITRICLWSGPRNISTALMYAFAQRKDTKVFDEPLYAHYLNKTPAKEYHPGSIDILKLMENNGEKVVENMMAESSKPVLFFKNMTHHLLDLNRDFMKNVVNVILTRHPEEMIPSFAKVIKNPTINDIGYAQHSELITYFENQNIIPIVIDSTKLLLNPEGVLKALCNKANIKFDTNMLSWEAGARPEDGVWAKYWYSNVHKSTGFAKYSKKIEDFPEYLKPLLNQCLPHYNKVLPYALS</sequence>
<organism evidence="2 3">
    <name type="scientific">Neotamlana laminarinivorans</name>
    <dbReference type="NCBI Taxonomy" id="2883124"/>
    <lineage>
        <taxon>Bacteria</taxon>
        <taxon>Pseudomonadati</taxon>
        <taxon>Bacteroidota</taxon>
        <taxon>Flavobacteriia</taxon>
        <taxon>Flavobacteriales</taxon>
        <taxon>Flavobacteriaceae</taxon>
        <taxon>Neotamlana</taxon>
    </lineage>
</organism>
<evidence type="ECO:0000256" key="1">
    <source>
        <dbReference type="ARBA" id="ARBA00009320"/>
    </source>
</evidence>
<dbReference type="PANTHER" id="PTHR42743">
    <property type="entry name" value="AMINO-ACID AMINOTRANSFERASE"/>
    <property type="match status" value="1"/>
</dbReference>
<dbReference type="PANTHER" id="PTHR42743:SF11">
    <property type="entry name" value="AMINODEOXYCHORISMATE LYASE"/>
    <property type="match status" value="1"/>
</dbReference>
<dbReference type="GO" id="GO:0019752">
    <property type="term" value="P:carboxylic acid metabolic process"/>
    <property type="evidence" value="ECO:0007669"/>
    <property type="project" value="TreeGrafter"/>
</dbReference>
<dbReference type="Pfam" id="PF19798">
    <property type="entry name" value="Sulfotransfer_5"/>
    <property type="match status" value="1"/>
</dbReference>
<evidence type="ECO:0000313" key="3">
    <source>
        <dbReference type="Proteomes" id="UP001139199"/>
    </source>
</evidence>
<comment type="caution">
    <text evidence="2">The sequence shown here is derived from an EMBL/GenBank/DDBJ whole genome shotgun (WGS) entry which is preliminary data.</text>
</comment>
<dbReference type="Gene3D" id="3.40.50.300">
    <property type="entry name" value="P-loop containing nucleotide triphosphate hydrolases"/>
    <property type="match status" value="1"/>
</dbReference>
<dbReference type="SUPFAM" id="SSF52540">
    <property type="entry name" value="P-loop containing nucleoside triphosphate hydrolases"/>
    <property type="match status" value="1"/>
</dbReference>
<dbReference type="AlphaFoldDB" id="A0A9X1I2Y9"/>
<keyword evidence="3" id="KW-1185">Reference proteome</keyword>
<name>A0A9X1I2Y9_9FLAO</name>
<dbReference type="Proteomes" id="UP001139199">
    <property type="component" value="Unassembled WGS sequence"/>
</dbReference>
<dbReference type="EMBL" id="JAJAPW010000003">
    <property type="protein sequence ID" value="MCB4799029.1"/>
    <property type="molecule type" value="Genomic_DNA"/>
</dbReference>
<evidence type="ECO:0000313" key="2">
    <source>
        <dbReference type="EMBL" id="MCB4799029.1"/>
    </source>
</evidence>
<dbReference type="RefSeq" id="WP_226543541.1">
    <property type="nucleotide sequence ID" value="NZ_JAJAPW010000003.1"/>
</dbReference>